<dbReference type="InterPro" id="IPR025483">
    <property type="entry name" value="Lipase_euk"/>
</dbReference>
<feature type="chain" id="PRO_5009327632" description="Lipase" evidence="9">
    <location>
        <begin position="22"/>
        <end position="416"/>
    </location>
</feature>
<evidence type="ECO:0000313" key="12">
    <source>
        <dbReference type="Proteomes" id="UP000095300"/>
    </source>
</evidence>
<keyword evidence="3 7" id="KW-0378">Hydrolase</keyword>
<gene>
    <name evidence="11" type="primary">106092161</name>
</gene>
<evidence type="ECO:0000256" key="8">
    <source>
        <dbReference type="PIRSR" id="PIRSR000862-1"/>
    </source>
</evidence>
<dbReference type="AlphaFoldDB" id="A0A1I8Q1M7"/>
<keyword evidence="5" id="KW-0443">Lipid metabolism</keyword>
<dbReference type="PIRSF" id="PIRSF000862">
    <property type="entry name" value="Steryl_ester_lip"/>
    <property type="match status" value="1"/>
</dbReference>
<evidence type="ECO:0000259" key="10">
    <source>
        <dbReference type="Pfam" id="PF04083"/>
    </source>
</evidence>
<dbReference type="FunFam" id="3.40.50.1820:FF:000021">
    <property type="entry name" value="Lipase"/>
    <property type="match status" value="1"/>
</dbReference>
<dbReference type="EnsemblMetazoa" id="SCAU013033-RA">
    <property type="protein sequence ID" value="SCAU013033-PA"/>
    <property type="gene ID" value="SCAU013033"/>
</dbReference>
<proteinExistence type="inferred from homology"/>
<feature type="active site" description="Charge relay system" evidence="8">
    <location>
        <position position="351"/>
    </location>
</feature>
<keyword evidence="12" id="KW-1185">Reference proteome</keyword>
<dbReference type="Proteomes" id="UP000095300">
    <property type="component" value="Unassembled WGS sequence"/>
</dbReference>
<evidence type="ECO:0000256" key="3">
    <source>
        <dbReference type="ARBA" id="ARBA00022801"/>
    </source>
</evidence>
<dbReference type="InterPro" id="IPR029058">
    <property type="entry name" value="AB_hydrolase_fold"/>
</dbReference>
<feature type="active site" description="Charge relay system" evidence="8">
    <location>
        <position position="382"/>
    </location>
</feature>
<evidence type="ECO:0000256" key="1">
    <source>
        <dbReference type="ARBA" id="ARBA00010701"/>
    </source>
</evidence>
<sequence>MELKTFILAALVLGGLAVAECYVEDYDPYWDLNLKPVKTSADRIREHGYPAEVHRVETSDNYILTMFRIPHSPRLNNENEYRPAIFIQHGLFSCSDCFLLNGPDNALAYNLVDAGFDVWLGNARGNIYSRNNSVVSVNHPYFWRFSWHEIGTIDLPEMIDYIIEKTGQSKIHYAGHSQGGTSFYVMTSMRPEYNDKIKTAHLLAPAGFMGNCTNALLKLFEPLVGKPGKGSLLLEDQEFMFHNQFVNRVLDTACGGKSKYPIYCRNLFFTWAGHGNTNLNTSLLTQIAETHPAGVSSNQGIHYIQGFDSNEFRQFDFGPERNMQRYGQIEPPNYPLENISAGIYMYYSFSDASTDYRDVERIRPHLKNLKNWYFVEDLNWEHIDFIFALKVKETINDKVVNFCLAYENGEEPETIP</sequence>
<dbReference type="Gene3D" id="3.40.50.1820">
    <property type="entry name" value="alpha/beta hydrolase"/>
    <property type="match status" value="1"/>
</dbReference>
<feature type="active site" description="Nucleophile" evidence="8">
    <location>
        <position position="177"/>
    </location>
</feature>
<evidence type="ECO:0000256" key="2">
    <source>
        <dbReference type="ARBA" id="ARBA00022729"/>
    </source>
</evidence>
<dbReference type="InterPro" id="IPR006693">
    <property type="entry name" value="AB_hydrolase_lipase"/>
</dbReference>
<dbReference type="Pfam" id="PF04083">
    <property type="entry name" value="Abhydro_lipase"/>
    <property type="match status" value="1"/>
</dbReference>
<evidence type="ECO:0000256" key="7">
    <source>
        <dbReference type="PIRNR" id="PIRNR000862"/>
    </source>
</evidence>
<dbReference type="GO" id="GO:0016788">
    <property type="term" value="F:hydrolase activity, acting on ester bonds"/>
    <property type="evidence" value="ECO:0007669"/>
    <property type="project" value="InterPro"/>
</dbReference>
<evidence type="ECO:0000313" key="11">
    <source>
        <dbReference type="EnsemblMetazoa" id="SCAU013033-PA"/>
    </source>
</evidence>
<keyword evidence="4 7" id="KW-0442">Lipid degradation</keyword>
<reference evidence="11" key="1">
    <citation type="submission" date="2020-05" db="UniProtKB">
        <authorList>
            <consortium name="EnsemblMetazoa"/>
        </authorList>
    </citation>
    <scope>IDENTIFICATION</scope>
    <source>
        <strain evidence="11">USDA</strain>
    </source>
</reference>
<keyword evidence="2 9" id="KW-0732">Signal</keyword>
<evidence type="ECO:0000256" key="6">
    <source>
        <dbReference type="ARBA" id="ARBA00023180"/>
    </source>
</evidence>
<dbReference type="VEuPathDB" id="VectorBase:SCAU013033"/>
<comment type="similarity">
    <text evidence="1 7">Belongs to the AB hydrolase superfamily. Lipase family.</text>
</comment>
<keyword evidence="6" id="KW-0325">Glycoprotein</keyword>
<dbReference type="PANTHER" id="PTHR11005">
    <property type="entry name" value="LYSOSOMAL ACID LIPASE-RELATED"/>
    <property type="match status" value="1"/>
</dbReference>
<organism evidence="11 12">
    <name type="scientific">Stomoxys calcitrans</name>
    <name type="common">Stable fly</name>
    <name type="synonym">Conops calcitrans</name>
    <dbReference type="NCBI Taxonomy" id="35570"/>
    <lineage>
        <taxon>Eukaryota</taxon>
        <taxon>Metazoa</taxon>
        <taxon>Ecdysozoa</taxon>
        <taxon>Arthropoda</taxon>
        <taxon>Hexapoda</taxon>
        <taxon>Insecta</taxon>
        <taxon>Pterygota</taxon>
        <taxon>Neoptera</taxon>
        <taxon>Endopterygota</taxon>
        <taxon>Diptera</taxon>
        <taxon>Brachycera</taxon>
        <taxon>Muscomorpha</taxon>
        <taxon>Muscoidea</taxon>
        <taxon>Muscidae</taxon>
        <taxon>Stomoxys</taxon>
    </lineage>
</organism>
<evidence type="ECO:0000256" key="4">
    <source>
        <dbReference type="ARBA" id="ARBA00022963"/>
    </source>
</evidence>
<dbReference type="SUPFAM" id="SSF53474">
    <property type="entry name" value="alpha/beta-Hydrolases"/>
    <property type="match status" value="1"/>
</dbReference>
<feature type="domain" description="Partial AB-hydrolase lipase" evidence="10">
    <location>
        <begin position="42"/>
        <end position="102"/>
    </location>
</feature>
<feature type="signal peptide" evidence="9">
    <location>
        <begin position="1"/>
        <end position="21"/>
    </location>
</feature>
<evidence type="ECO:0000256" key="9">
    <source>
        <dbReference type="SAM" id="SignalP"/>
    </source>
</evidence>
<evidence type="ECO:0000256" key="5">
    <source>
        <dbReference type="ARBA" id="ARBA00023098"/>
    </source>
</evidence>
<accession>A0A1I8Q1M7</accession>
<dbReference type="STRING" id="35570.A0A1I8Q1M7"/>
<name>A0A1I8Q1M7_STOCA</name>
<dbReference type="GO" id="GO:0016042">
    <property type="term" value="P:lipid catabolic process"/>
    <property type="evidence" value="ECO:0007669"/>
    <property type="project" value="UniProtKB-KW"/>
</dbReference>
<protein>
    <recommendedName>
        <fullName evidence="7">Lipase</fullName>
    </recommendedName>
</protein>